<dbReference type="STRING" id="1618665.UY55_C0003G0042"/>
<evidence type="ECO:0000313" key="4">
    <source>
        <dbReference type="Proteomes" id="UP000034224"/>
    </source>
</evidence>
<feature type="region of interest" description="Disordered" evidence="1">
    <location>
        <begin position="1"/>
        <end position="22"/>
    </location>
</feature>
<name>A0A0G1W7S7_9BACT</name>
<keyword evidence="2" id="KW-1133">Transmembrane helix</keyword>
<evidence type="ECO:0000256" key="2">
    <source>
        <dbReference type="SAM" id="Phobius"/>
    </source>
</evidence>
<organism evidence="3 4">
    <name type="scientific">Candidatus Jorgensenbacteria bacterium GW2011_GWB1_50_10</name>
    <dbReference type="NCBI Taxonomy" id="1618665"/>
    <lineage>
        <taxon>Bacteria</taxon>
        <taxon>Candidatus Joergenseniibacteriota</taxon>
    </lineage>
</organism>
<accession>A0A0G1W7S7</accession>
<comment type="caution">
    <text evidence="3">The sequence shown here is derived from an EMBL/GenBank/DDBJ whole genome shotgun (WGS) entry which is preliminary data.</text>
</comment>
<keyword evidence="2" id="KW-0472">Membrane</keyword>
<evidence type="ECO:0000313" key="3">
    <source>
        <dbReference type="EMBL" id="KKW14826.1"/>
    </source>
</evidence>
<feature type="transmembrane region" description="Helical" evidence="2">
    <location>
        <begin position="29"/>
        <end position="49"/>
    </location>
</feature>
<evidence type="ECO:0008006" key="5">
    <source>
        <dbReference type="Google" id="ProtNLM"/>
    </source>
</evidence>
<reference evidence="3 4" key="1">
    <citation type="journal article" date="2015" name="Nature">
        <title>rRNA introns, odd ribosomes, and small enigmatic genomes across a large radiation of phyla.</title>
        <authorList>
            <person name="Brown C.T."/>
            <person name="Hug L.A."/>
            <person name="Thomas B.C."/>
            <person name="Sharon I."/>
            <person name="Castelle C.J."/>
            <person name="Singh A."/>
            <person name="Wilkins M.J."/>
            <person name="Williams K.H."/>
            <person name="Banfield J.F."/>
        </authorList>
    </citation>
    <scope>NUCLEOTIDE SEQUENCE [LARGE SCALE GENOMIC DNA]</scope>
</reference>
<keyword evidence="2" id="KW-0812">Transmembrane</keyword>
<dbReference type="Proteomes" id="UP000034224">
    <property type="component" value="Unassembled WGS sequence"/>
</dbReference>
<sequence>MDVQIGPSGPYLPQTNPPEAAPKKSRKKFWIVVGAFLAFVLLLFGYIFWQAFDLWLGQRRVERTAEMWRKAEQELHQMQLADTYGGKTPQETLRMYIEAVEKGDYELASKYFVIENQKSELGSFNNSSEADLQKFLEILGRLVLVDKEQRLRESYKISVQQGSIDENYYTEEEYVRDSKNVPGFDKEASMSTKVEGLDFIVNLVLYPSGVWKIEEM</sequence>
<dbReference type="EMBL" id="LCQK01000003">
    <property type="protein sequence ID" value="KKW14826.1"/>
    <property type="molecule type" value="Genomic_DNA"/>
</dbReference>
<dbReference type="AlphaFoldDB" id="A0A0G1W7S7"/>
<evidence type="ECO:0000256" key="1">
    <source>
        <dbReference type="SAM" id="MobiDB-lite"/>
    </source>
</evidence>
<proteinExistence type="predicted"/>
<protein>
    <recommendedName>
        <fullName evidence="5">DUF4878 domain-containing protein</fullName>
    </recommendedName>
</protein>
<gene>
    <name evidence="3" type="ORF">UY55_C0003G0042</name>
</gene>